<organism evidence="2 3">
    <name type="scientific">Aphanomyces stellatus</name>
    <dbReference type="NCBI Taxonomy" id="120398"/>
    <lineage>
        <taxon>Eukaryota</taxon>
        <taxon>Sar</taxon>
        <taxon>Stramenopiles</taxon>
        <taxon>Oomycota</taxon>
        <taxon>Saprolegniomycetes</taxon>
        <taxon>Saprolegniales</taxon>
        <taxon>Verrucalvaceae</taxon>
        <taxon>Aphanomyces</taxon>
    </lineage>
</organism>
<dbReference type="InterPro" id="IPR053218">
    <property type="entry name" value="Pathogen-related_defense"/>
</dbReference>
<dbReference type="AlphaFoldDB" id="A0A485L9K1"/>
<name>A0A485L9K1_9STRA</name>
<dbReference type="OrthoDB" id="65445at2759"/>
<dbReference type="PANTHER" id="PTHR31723:SF10">
    <property type="entry name" value="PATHOGEN-RELATED PROTEIN"/>
    <property type="match status" value="1"/>
</dbReference>
<dbReference type="EMBL" id="VJMH01006379">
    <property type="protein sequence ID" value="KAF0690405.1"/>
    <property type="molecule type" value="Genomic_DNA"/>
</dbReference>
<dbReference type="PANTHER" id="PTHR31723">
    <property type="entry name" value="PATHOGENESIS-RELATED FAMILY PROTEIN"/>
    <property type="match status" value="1"/>
</dbReference>
<dbReference type="Proteomes" id="UP000332933">
    <property type="component" value="Unassembled WGS sequence"/>
</dbReference>
<keyword evidence="3" id="KW-1185">Reference proteome</keyword>
<evidence type="ECO:0000313" key="2">
    <source>
        <dbReference type="EMBL" id="VFT94978.1"/>
    </source>
</evidence>
<evidence type="ECO:0000313" key="1">
    <source>
        <dbReference type="EMBL" id="KAF0690405.1"/>
    </source>
</evidence>
<reference evidence="1" key="2">
    <citation type="submission" date="2019-06" db="EMBL/GenBank/DDBJ databases">
        <title>Genomics analysis of Aphanomyces spp. identifies a new class of oomycete effector associated with host adaptation.</title>
        <authorList>
            <person name="Gaulin E."/>
        </authorList>
    </citation>
    <scope>NUCLEOTIDE SEQUENCE</scope>
    <source>
        <strain evidence="1">CBS 578.67</strain>
    </source>
</reference>
<proteinExistence type="predicted"/>
<reference evidence="2 3" key="1">
    <citation type="submission" date="2019-03" db="EMBL/GenBank/DDBJ databases">
        <authorList>
            <person name="Gaulin E."/>
            <person name="Dumas B."/>
        </authorList>
    </citation>
    <scope>NUCLEOTIDE SEQUENCE [LARGE SCALE GENOMIC DNA]</scope>
    <source>
        <strain evidence="2">CBS 568.67</strain>
    </source>
</reference>
<accession>A0A485L9K1</accession>
<protein>
    <submittedName>
        <fullName evidence="2">Aste57867_18240 protein</fullName>
    </submittedName>
</protein>
<evidence type="ECO:0000313" key="3">
    <source>
        <dbReference type="Proteomes" id="UP000332933"/>
    </source>
</evidence>
<dbReference type="EMBL" id="CAADRA010006400">
    <property type="protein sequence ID" value="VFT94978.1"/>
    <property type="molecule type" value="Genomic_DNA"/>
</dbReference>
<gene>
    <name evidence="2" type="primary">Aste57867_18240</name>
    <name evidence="1" type="ORF">As57867_018178</name>
    <name evidence="2" type="ORF">ASTE57867_18240</name>
</gene>
<sequence>MEVAHKADVRQWNSVVAPCFAFQFNDAAPVRWDTLTGVRLSSLGLVSVVCMEVVSNVFTSGFPLEVLSVFTSTPSGVYFSWRQWGAFSGTFNGRKGSGQMIEVTGFGFMEMDGCNVRRMRSLRLFHDPHALVEALKL</sequence>